<evidence type="ECO:0000256" key="1">
    <source>
        <dbReference type="SAM" id="MobiDB-lite"/>
    </source>
</evidence>
<feature type="compositionally biased region" description="Basic residues" evidence="1">
    <location>
        <begin position="196"/>
        <end position="206"/>
    </location>
</feature>
<organism evidence="2 3">
    <name type="scientific">Kutzneria buriramensis</name>
    <dbReference type="NCBI Taxonomy" id="1045776"/>
    <lineage>
        <taxon>Bacteria</taxon>
        <taxon>Bacillati</taxon>
        <taxon>Actinomycetota</taxon>
        <taxon>Actinomycetes</taxon>
        <taxon>Pseudonocardiales</taxon>
        <taxon>Pseudonocardiaceae</taxon>
        <taxon>Kutzneria</taxon>
    </lineage>
</organism>
<reference evidence="2 3" key="1">
    <citation type="submission" date="2018-08" db="EMBL/GenBank/DDBJ databases">
        <title>Genomic Encyclopedia of Archaeal and Bacterial Type Strains, Phase II (KMG-II): from individual species to whole genera.</title>
        <authorList>
            <person name="Goeker M."/>
        </authorList>
    </citation>
    <scope>NUCLEOTIDE SEQUENCE [LARGE SCALE GENOMIC DNA]</scope>
    <source>
        <strain evidence="2 3">DSM 45791</strain>
    </source>
</reference>
<protein>
    <recommendedName>
        <fullName evidence="4">Homeodomain-containing protein</fullName>
    </recommendedName>
</protein>
<dbReference type="EMBL" id="QUNO01000007">
    <property type="protein sequence ID" value="REH46211.1"/>
    <property type="molecule type" value="Genomic_DNA"/>
</dbReference>
<evidence type="ECO:0008006" key="4">
    <source>
        <dbReference type="Google" id="ProtNLM"/>
    </source>
</evidence>
<dbReference type="AlphaFoldDB" id="A0A3E0HIE8"/>
<comment type="caution">
    <text evidence="2">The sequence shown here is derived from an EMBL/GenBank/DDBJ whole genome shotgun (WGS) entry which is preliminary data.</text>
</comment>
<evidence type="ECO:0000313" key="2">
    <source>
        <dbReference type="EMBL" id="REH46211.1"/>
    </source>
</evidence>
<dbReference type="RefSeq" id="WP_211353161.1">
    <property type="nucleotide sequence ID" value="NZ_CP144375.1"/>
</dbReference>
<sequence length="240" mass="27143">MVLRLLYLMLCRLASWIALLAISDVDKNIEILVLRHENAVLRRSTPRPPRTWADRALLAALTRLLSKTRRSHLPVTPATLLRWHRDLVARRWTQPRRAGRPAVRLAHENTNWAYRGIHGELHRLGCAAAPSTVWEILKKAGIDPAPRRSGPTWREFLRAQAAGIVALDFFHCDTITTARLYALVAIEHVTPPRVPAGRHRTPHRRLDRPTGSQPVHGSRGTRPTDQVRAARPGHEVHPGL</sequence>
<name>A0A3E0HIE8_9PSEU</name>
<feature type="region of interest" description="Disordered" evidence="1">
    <location>
        <begin position="192"/>
        <end position="240"/>
    </location>
</feature>
<proteinExistence type="predicted"/>
<dbReference type="Proteomes" id="UP000256269">
    <property type="component" value="Unassembled WGS sequence"/>
</dbReference>
<keyword evidence="3" id="KW-1185">Reference proteome</keyword>
<accession>A0A3E0HIE8</accession>
<evidence type="ECO:0000313" key="3">
    <source>
        <dbReference type="Proteomes" id="UP000256269"/>
    </source>
</evidence>
<gene>
    <name evidence="2" type="ORF">BCF44_107344</name>
</gene>